<organism evidence="5 6">
    <name type="scientific">Nocardia brasiliensis (strain ATCC 700358 / HUJEG-1)</name>
    <dbReference type="NCBI Taxonomy" id="1133849"/>
    <lineage>
        <taxon>Bacteria</taxon>
        <taxon>Bacillati</taxon>
        <taxon>Actinomycetota</taxon>
        <taxon>Actinomycetes</taxon>
        <taxon>Mycobacteriales</taxon>
        <taxon>Nocardiaceae</taxon>
        <taxon>Nocardia</taxon>
    </lineage>
</organism>
<dbReference type="eggNOG" id="COG0807">
    <property type="taxonomic scope" value="Bacteria"/>
</dbReference>
<gene>
    <name evidence="5" type="ORF">O3I_021080</name>
</gene>
<dbReference type="GO" id="GO:0009231">
    <property type="term" value="P:riboflavin biosynthetic process"/>
    <property type="evidence" value="ECO:0007669"/>
    <property type="project" value="UniProtKB-UniPathway"/>
</dbReference>
<evidence type="ECO:0000256" key="1">
    <source>
        <dbReference type="ARBA" id="ARBA00005104"/>
    </source>
</evidence>
<comment type="pathway">
    <text evidence="1">Cofactor biosynthesis; riboflavin biosynthesis.</text>
</comment>
<keyword evidence="6" id="KW-1185">Reference proteome</keyword>
<sequence length="194" mass="20972">MTIIDSAPADTGHRLLRKGRDLQVRVHELPGDRDGGHVLVFGEIADGCLVRIHSRCLYGDALRADHCRCGVALDDAMDRIQAAGGGVLIYLEQEGRGAGLVGKARGLRAAQRHDIGTPCNPAADARSYRHAVAALQRLGLRSVRLLTDNPDKVRAVRAGGIKVIVRSPAATVRGGRIAALRARWVRVIRRFEAQ</sequence>
<dbReference type="PANTHER" id="PTHR21327:SF18">
    <property type="entry name" value="3,4-DIHYDROXY-2-BUTANONE 4-PHOSPHATE SYNTHASE"/>
    <property type="match status" value="1"/>
</dbReference>
<dbReference type="Proteomes" id="UP000006304">
    <property type="component" value="Chromosome"/>
</dbReference>
<dbReference type="SUPFAM" id="SSF142695">
    <property type="entry name" value="RibA-like"/>
    <property type="match status" value="1"/>
</dbReference>
<dbReference type="STRING" id="1133849.O3I_021080"/>
<dbReference type="GO" id="GO:0016787">
    <property type="term" value="F:hydrolase activity"/>
    <property type="evidence" value="ECO:0007669"/>
    <property type="project" value="UniProtKB-KW"/>
</dbReference>
<accession>K0EZ51</accession>
<name>K0EZ51_NOCB7</name>
<keyword evidence="5" id="KW-0378">Hydrolase</keyword>
<dbReference type="HOGENOM" id="CLU_020273_2_2_11"/>
<dbReference type="GO" id="GO:0008686">
    <property type="term" value="F:3,4-dihydroxy-2-butanone-4-phosphate synthase activity"/>
    <property type="evidence" value="ECO:0007669"/>
    <property type="project" value="TreeGrafter"/>
</dbReference>
<dbReference type="Gene3D" id="3.40.50.10990">
    <property type="entry name" value="GTP cyclohydrolase II"/>
    <property type="match status" value="1"/>
</dbReference>
<dbReference type="RefSeq" id="WP_014985030.1">
    <property type="nucleotide sequence ID" value="NC_018681.1"/>
</dbReference>
<dbReference type="Pfam" id="PF00925">
    <property type="entry name" value="GTP_cyclohydro2"/>
    <property type="match status" value="1"/>
</dbReference>
<dbReference type="EMBL" id="CP003876">
    <property type="protein sequence ID" value="AFU02175.1"/>
    <property type="molecule type" value="Genomic_DNA"/>
</dbReference>
<dbReference type="PANTHER" id="PTHR21327">
    <property type="entry name" value="GTP CYCLOHYDROLASE II-RELATED"/>
    <property type="match status" value="1"/>
</dbReference>
<keyword evidence="3" id="KW-0479">Metal-binding</keyword>
<protein>
    <submittedName>
        <fullName evidence="5">GTP cyclohydrolase II</fullName>
    </submittedName>
</protein>
<dbReference type="InterPro" id="IPR036144">
    <property type="entry name" value="RibA-like_sf"/>
</dbReference>
<evidence type="ECO:0000313" key="5">
    <source>
        <dbReference type="EMBL" id="AFU02175.1"/>
    </source>
</evidence>
<keyword evidence="2" id="KW-0686">Riboflavin biosynthesis</keyword>
<dbReference type="InterPro" id="IPR032677">
    <property type="entry name" value="GTP_cyclohydro_II"/>
</dbReference>
<evidence type="ECO:0000256" key="2">
    <source>
        <dbReference type="ARBA" id="ARBA00022619"/>
    </source>
</evidence>
<dbReference type="GO" id="GO:0005829">
    <property type="term" value="C:cytosol"/>
    <property type="evidence" value="ECO:0007669"/>
    <property type="project" value="TreeGrafter"/>
</dbReference>
<evidence type="ECO:0000259" key="4">
    <source>
        <dbReference type="Pfam" id="PF00925"/>
    </source>
</evidence>
<proteinExistence type="predicted"/>
<feature type="domain" description="GTP cyclohydrolase II" evidence="4">
    <location>
        <begin position="37"/>
        <end position="166"/>
    </location>
</feature>
<dbReference type="GO" id="GO:0046872">
    <property type="term" value="F:metal ion binding"/>
    <property type="evidence" value="ECO:0007669"/>
    <property type="project" value="UniProtKB-KW"/>
</dbReference>
<dbReference type="KEGG" id="nbr:O3I_021080"/>
<dbReference type="AlphaFoldDB" id="K0EZ51"/>
<evidence type="ECO:0000313" key="6">
    <source>
        <dbReference type="Proteomes" id="UP000006304"/>
    </source>
</evidence>
<evidence type="ECO:0000256" key="3">
    <source>
        <dbReference type="ARBA" id="ARBA00022723"/>
    </source>
</evidence>
<dbReference type="UniPathway" id="UPA00275"/>
<reference evidence="5 6" key="1">
    <citation type="journal article" date="2012" name="J. Bacteriol.">
        <title>Complete genome sequence of Nocardia brasiliensis HUJEG-1.</title>
        <authorList>
            <person name="Vera-Cabrera L."/>
            <person name="Ortiz-Lopez R."/>
            <person name="Elizondo-Gonzalez R."/>
            <person name="Perez-Maya A.A."/>
            <person name="Ocampo-Candiani J."/>
        </authorList>
    </citation>
    <scope>NUCLEOTIDE SEQUENCE [LARGE SCALE GENOMIC DNA]</scope>
    <source>
        <strain evidence="6">ATCC 700358</strain>
    </source>
</reference>